<dbReference type="PROSITE" id="PS50985">
    <property type="entry name" value="GRAS"/>
    <property type="match status" value="1"/>
</dbReference>
<name>A0AAW2KW51_9LAMI</name>
<keyword evidence="2" id="KW-0804">Transcription</keyword>
<gene>
    <name evidence="4" type="ORF">Sangu_2378900</name>
</gene>
<comment type="caution">
    <text evidence="4">The sequence shown here is derived from an EMBL/GenBank/DDBJ whole genome shotgun (WGS) entry which is preliminary data.</text>
</comment>
<dbReference type="Pfam" id="PF03514">
    <property type="entry name" value="GRAS"/>
    <property type="match status" value="1"/>
</dbReference>
<comment type="caution">
    <text evidence="3">Lacks conserved residue(s) required for the propagation of feature annotation.</text>
</comment>
<evidence type="ECO:0000256" key="2">
    <source>
        <dbReference type="ARBA" id="ARBA00023163"/>
    </source>
</evidence>
<sequence>MANDAISQAAAGKDFLHIIDLGMEHNNLNVCLVRTLASRTDAPPKSIRITGINRRS</sequence>
<reference evidence="4" key="2">
    <citation type="journal article" date="2024" name="Plant">
        <title>Genomic evolution and insights into agronomic trait innovations of Sesamum species.</title>
        <authorList>
            <person name="Miao H."/>
            <person name="Wang L."/>
            <person name="Qu L."/>
            <person name="Liu H."/>
            <person name="Sun Y."/>
            <person name="Le M."/>
            <person name="Wang Q."/>
            <person name="Wei S."/>
            <person name="Zheng Y."/>
            <person name="Lin W."/>
            <person name="Duan Y."/>
            <person name="Cao H."/>
            <person name="Xiong S."/>
            <person name="Wang X."/>
            <person name="Wei L."/>
            <person name="Li C."/>
            <person name="Ma Q."/>
            <person name="Ju M."/>
            <person name="Zhao R."/>
            <person name="Li G."/>
            <person name="Mu C."/>
            <person name="Tian Q."/>
            <person name="Mei H."/>
            <person name="Zhang T."/>
            <person name="Gao T."/>
            <person name="Zhang H."/>
        </authorList>
    </citation>
    <scope>NUCLEOTIDE SEQUENCE</scope>
    <source>
        <strain evidence="4">G01</strain>
    </source>
</reference>
<organism evidence="4">
    <name type="scientific">Sesamum angustifolium</name>
    <dbReference type="NCBI Taxonomy" id="2727405"/>
    <lineage>
        <taxon>Eukaryota</taxon>
        <taxon>Viridiplantae</taxon>
        <taxon>Streptophyta</taxon>
        <taxon>Embryophyta</taxon>
        <taxon>Tracheophyta</taxon>
        <taxon>Spermatophyta</taxon>
        <taxon>Magnoliopsida</taxon>
        <taxon>eudicotyledons</taxon>
        <taxon>Gunneridae</taxon>
        <taxon>Pentapetalae</taxon>
        <taxon>asterids</taxon>
        <taxon>lamiids</taxon>
        <taxon>Lamiales</taxon>
        <taxon>Pedaliaceae</taxon>
        <taxon>Sesamum</taxon>
    </lineage>
</organism>
<reference evidence="4" key="1">
    <citation type="submission" date="2020-06" db="EMBL/GenBank/DDBJ databases">
        <authorList>
            <person name="Li T."/>
            <person name="Hu X."/>
            <person name="Zhang T."/>
            <person name="Song X."/>
            <person name="Zhang H."/>
            <person name="Dai N."/>
            <person name="Sheng W."/>
            <person name="Hou X."/>
            <person name="Wei L."/>
        </authorList>
    </citation>
    <scope>NUCLEOTIDE SEQUENCE</scope>
    <source>
        <strain evidence="4">G01</strain>
        <tissue evidence="4">Leaf</tissue>
    </source>
</reference>
<dbReference type="EMBL" id="JACGWK010000016">
    <property type="protein sequence ID" value="KAL0310842.1"/>
    <property type="molecule type" value="Genomic_DNA"/>
</dbReference>
<evidence type="ECO:0000313" key="4">
    <source>
        <dbReference type="EMBL" id="KAL0310842.1"/>
    </source>
</evidence>
<accession>A0AAW2KW51</accession>
<evidence type="ECO:0000256" key="3">
    <source>
        <dbReference type="PROSITE-ProRule" id="PRU01191"/>
    </source>
</evidence>
<keyword evidence="1" id="KW-0805">Transcription regulation</keyword>
<feature type="short sequence motif" description="VHIID" evidence="3">
    <location>
        <begin position="16"/>
        <end position="20"/>
    </location>
</feature>
<evidence type="ECO:0000256" key="1">
    <source>
        <dbReference type="ARBA" id="ARBA00023015"/>
    </source>
</evidence>
<comment type="similarity">
    <text evidence="3">Belongs to the GRAS family.</text>
</comment>
<dbReference type="InterPro" id="IPR005202">
    <property type="entry name" value="TF_GRAS"/>
</dbReference>
<protein>
    <submittedName>
        <fullName evidence="4">Uncharacterized protein</fullName>
    </submittedName>
</protein>
<proteinExistence type="inferred from homology"/>
<dbReference type="AlphaFoldDB" id="A0AAW2KW51"/>